<proteinExistence type="predicted"/>
<sequence>MVPEIGEWYSAGAVPCEMYRKLADLGCSGSRPRSGTAGRVSSPTNMTPCSTRRLPSPGTVSGAATSTSSYACLTLWHQRGHEDHPGKDLGL</sequence>
<organism evidence="2 3">
    <name type="scientific">Mycobacterium hippophais</name>
    <dbReference type="NCBI Taxonomy" id="3016340"/>
    <lineage>
        <taxon>Bacteria</taxon>
        <taxon>Bacillati</taxon>
        <taxon>Actinomycetota</taxon>
        <taxon>Actinomycetes</taxon>
        <taxon>Mycobacteriales</taxon>
        <taxon>Mycobacteriaceae</taxon>
        <taxon>Mycobacterium</taxon>
    </lineage>
</organism>
<name>A0ABT4PX58_9MYCO</name>
<protein>
    <submittedName>
        <fullName evidence="2">Uncharacterized protein</fullName>
    </submittedName>
</protein>
<keyword evidence="3" id="KW-1185">Reference proteome</keyword>
<evidence type="ECO:0000313" key="3">
    <source>
        <dbReference type="Proteomes" id="UP001142153"/>
    </source>
</evidence>
<accession>A0ABT4PX58</accession>
<feature type="compositionally biased region" description="Polar residues" evidence="1">
    <location>
        <begin position="39"/>
        <end position="50"/>
    </location>
</feature>
<comment type="caution">
    <text evidence="2">The sequence shown here is derived from an EMBL/GenBank/DDBJ whole genome shotgun (WGS) entry which is preliminary data.</text>
</comment>
<evidence type="ECO:0000313" key="2">
    <source>
        <dbReference type="EMBL" id="MCZ8381131.1"/>
    </source>
</evidence>
<gene>
    <name evidence="2" type="ORF">O6P37_19870</name>
</gene>
<feature type="region of interest" description="Disordered" evidence="1">
    <location>
        <begin position="29"/>
        <end position="64"/>
    </location>
</feature>
<dbReference type="EMBL" id="JAPZPY010000010">
    <property type="protein sequence ID" value="MCZ8381131.1"/>
    <property type="molecule type" value="Genomic_DNA"/>
</dbReference>
<evidence type="ECO:0000256" key="1">
    <source>
        <dbReference type="SAM" id="MobiDB-lite"/>
    </source>
</evidence>
<reference evidence="2" key="1">
    <citation type="submission" date="2022-12" db="EMBL/GenBank/DDBJ databases">
        <authorList>
            <person name="Deng Y."/>
            <person name="Zhang Y.-Q."/>
        </authorList>
    </citation>
    <scope>NUCLEOTIDE SEQUENCE</scope>
    <source>
        <strain evidence="2">CPCC 205372</strain>
    </source>
</reference>
<dbReference type="Proteomes" id="UP001142153">
    <property type="component" value="Unassembled WGS sequence"/>
</dbReference>